<gene>
    <name evidence="1" type="ORF">VITISV_013334</name>
</gene>
<proteinExistence type="predicted"/>
<organism evidence="1">
    <name type="scientific">Vitis vinifera</name>
    <name type="common">Grape</name>
    <dbReference type="NCBI Taxonomy" id="29760"/>
    <lineage>
        <taxon>Eukaryota</taxon>
        <taxon>Viridiplantae</taxon>
        <taxon>Streptophyta</taxon>
        <taxon>Embryophyta</taxon>
        <taxon>Tracheophyta</taxon>
        <taxon>Spermatophyta</taxon>
        <taxon>Magnoliopsida</taxon>
        <taxon>eudicotyledons</taxon>
        <taxon>Gunneridae</taxon>
        <taxon>Pentapetalae</taxon>
        <taxon>rosids</taxon>
        <taxon>Vitales</taxon>
        <taxon>Vitaceae</taxon>
        <taxon>Viteae</taxon>
        <taxon>Vitis</taxon>
    </lineage>
</organism>
<reference evidence="1" key="1">
    <citation type="journal article" date="2007" name="PLoS ONE">
        <title>The first genome sequence of an elite grapevine cultivar (Pinot noir Vitis vinifera L.): coping with a highly heterozygous genome.</title>
        <authorList>
            <person name="Velasco R."/>
            <person name="Zharkikh A."/>
            <person name="Troggio M."/>
            <person name="Cartwright D.A."/>
            <person name="Cestaro A."/>
            <person name="Pruss D."/>
            <person name="Pindo M."/>
            <person name="FitzGerald L.M."/>
            <person name="Vezzulli S."/>
            <person name="Reid J."/>
            <person name="Malacarne G."/>
            <person name="Iliev D."/>
            <person name="Coppola G."/>
            <person name="Wardell B."/>
            <person name="Micheletti D."/>
            <person name="Macalma T."/>
            <person name="Facci M."/>
            <person name="Mitchell J.T."/>
            <person name="Perazzolli M."/>
            <person name="Eldredge G."/>
            <person name="Gatto P."/>
            <person name="Oyzerski R."/>
            <person name="Moretto M."/>
            <person name="Gutin N."/>
            <person name="Stefanini M."/>
            <person name="Chen Y."/>
            <person name="Segala C."/>
            <person name="Davenport C."/>
            <person name="Dematte L."/>
            <person name="Mraz A."/>
            <person name="Battilana J."/>
            <person name="Stormo K."/>
            <person name="Costa F."/>
            <person name="Tao Q."/>
            <person name="Si-Ammour A."/>
            <person name="Harkins T."/>
            <person name="Lackey A."/>
            <person name="Perbost C."/>
            <person name="Taillon B."/>
            <person name="Stella A."/>
            <person name="Solovyev V."/>
            <person name="Fawcett J.A."/>
            <person name="Sterck L."/>
            <person name="Vandepoele K."/>
            <person name="Grando S.M."/>
            <person name="Toppo S."/>
            <person name="Moser C."/>
            <person name="Lanchbury J."/>
            <person name="Bogden R."/>
            <person name="Skolnick M."/>
            <person name="Sgaramella V."/>
            <person name="Bhatnagar S.K."/>
            <person name="Fontana P."/>
            <person name="Gutin A."/>
            <person name="Van de Peer Y."/>
            <person name="Salamini F."/>
            <person name="Viola R."/>
        </authorList>
    </citation>
    <scope>NUCLEOTIDE SEQUENCE</scope>
</reference>
<dbReference type="AlphaFoldDB" id="A5BEA6"/>
<protein>
    <submittedName>
        <fullName evidence="1">Uncharacterized protein</fullName>
    </submittedName>
</protein>
<dbReference type="EMBL" id="AM456448">
    <property type="protein sequence ID" value="CAN70055.1"/>
    <property type="molecule type" value="Genomic_DNA"/>
</dbReference>
<evidence type="ECO:0000313" key="1">
    <source>
        <dbReference type="EMBL" id="CAN70055.1"/>
    </source>
</evidence>
<sequence>MDVSVESKSLPSVGYSRKSYLQTTSQRLVRDKLVNLHRRRSLVLPSVGPGGKKCNERLRVCDPRVRRALLFRCMVADLCWHFSNFPWLCKVFLQTFLHFASQFRNLKAILKLGGDFAAISKLGDHFAGNGQFRSPKVISQRRNIFAAHFVAISQLEMRGTVLQNGTRVPKSGFTAAKHPSKWRLGCEIPAQLCTLVFKRP</sequence>
<name>A5BEA6_VITVI</name>
<accession>A5BEA6</accession>